<dbReference type="OrthoDB" id="10681234at2759"/>
<dbReference type="AlphaFoldDB" id="A0A9P1IQQ6"/>
<keyword evidence="2" id="KW-1185">Reference proteome</keyword>
<accession>A0A9P1IQQ6</accession>
<comment type="caution">
    <text evidence="1">The sequence shown here is derived from an EMBL/GenBank/DDBJ whole genome shotgun (WGS) entry which is preliminary data.</text>
</comment>
<proteinExistence type="predicted"/>
<dbReference type="EMBL" id="CANHGI010000004">
    <property type="protein sequence ID" value="CAI5449011.1"/>
    <property type="molecule type" value="Genomic_DNA"/>
</dbReference>
<protein>
    <submittedName>
        <fullName evidence="1">Uncharacterized protein</fullName>
    </submittedName>
</protein>
<evidence type="ECO:0000313" key="2">
    <source>
        <dbReference type="Proteomes" id="UP001152747"/>
    </source>
</evidence>
<organism evidence="1 2">
    <name type="scientific">Caenorhabditis angaria</name>
    <dbReference type="NCBI Taxonomy" id="860376"/>
    <lineage>
        <taxon>Eukaryota</taxon>
        <taxon>Metazoa</taxon>
        <taxon>Ecdysozoa</taxon>
        <taxon>Nematoda</taxon>
        <taxon>Chromadorea</taxon>
        <taxon>Rhabditida</taxon>
        <taxon>Rhabditina</taxon>
        <taxon>Rhabditomorpha</taxon>
        <taxon>Rhabditoidea</taxon>
        <taxon>Rhabditidae</taxon>
        <taxon>Peloderinae</taxon>
        <taxon>Caenorhabditis</taxon>
    </lineage>
</organism>
<gene>
    <name evidence="1" type="ORF">CAMP_LOCUS11648</name>
</gene>
<dbReference type="Proteomes" id="UP001152747">
    <property type="component" value="Unassembled WGS sequence"/>
</dbReference>
<evidence type="ECO:0000313" key="1">
    <source>
        <dbReference type="EMBL" id="CAI5449011.1"/>
    </source>
</evidence>
<reference evidence="1" key="1">
    <citation type="submission" date="2022-11" db="EMBL/GenBank/DDBJ databases">
        <authorList>
            <person name="Kikuchi T."/>
        </authorList>
    </citation>
    <scope>NUCLEOTIDE SEQUENCE</scope>
    <source>
        <strain evidence="1">PS1010</strain>
    </source>
</reference>
<sequence>MTHKKEENDEEWLNVKYEEEIFIQEIMQNNRKFVDMGAQIYKKFNSSENMTFIEARIKILRIACKIDYLSRMISAKGQLPMKELYENVRCQFESEEHLEKFIIEMCPIFLYFPGRQNPRNTSDGFRKLVFELARILRSGFPVNEENIENIIQQIHPDVEVNKGTFGRHEFYLDFKSLKSLAAQVHWFKYDSKSKSLQLTPESEDSLILSIDILRPRNILKRDASRLFCCNAVVTKSYTYYLKARIVGANKLSGYGAYILSMFQDGNEAALIGFNIPAKTYISVIGQLTPNEACQITVRSITSSIIGQKMFETDPTFWGDRNDLKMVYTSSPDKIKDEETEVVEKPEFKIPSIQELCDIYEEEMKMQKIREASRKLEESGAYNTENLFRELERQCWTADVKCDDWIEKHNDVVQKSKNKKGQKELLFLRPKPYRLTMDFESKEELENYLVSNSPSTCHN</sequence>
<name>A0A9P1IQQ6_9PELO</name>